<dbReference type="AlphaFoldDB" id="A0A542YHK6"/>
<protein>
    <submittedName>
        <fullName evidence="5">Golgi phosphoprotein 3 GPP34</fullName>
    </submittedName>
</protein>
<dbReference type="EMBL" id="VFOM01000001">
    <property type="protein sequence ID" value="TQL47558.1"/>
    <property type="molecule type" value="Genomic_DNA"/>
</dbReference>
<evidence type="ECO:0000256" key="2">
    <source>
        <dbReference type="ARBA" id="ARBA00023034"/>
    </source>
</evidence>
<evidence type="ECO:0000256" key="1">
    <source>
        <dbReference type="ARBA" id="ARBA00004255"/>
    </source>
</evidence>
<evidence type="ECO:0000313" key="6">
    <source>
        <dbReference type="Proteomes" id="UP000317998"/>
    </source>
</evidence>
<proteinExistence type="predicted"/>
<dbReference type="Proteomes" id="UP000317998">
    <property type="component" value="Unassembled WGS sequence"/>
</dbReference>
<evidence type="ECO:0000313" key="5">
    <source>
        <dbReference type="EMBL" id="TQL47558.1"/>
    </source>
</evidence>
<dbReference type="Gene3D" id="1.10.3630.10">
    <property type="entry name" value="yeast vps74-n-term truncation variant domain like"/>
    <property type="match status" value="1"/>
</dbReference>
<accession>A0A542YHK6</accession>
<keyword evidence="4" id="KW-0472">Membrane</keyword>
<keyword evidence="2" id="KW-0333">Golgi apparatus</keyword>
<name>A0A542YHK6_9MICO</name>
<keyword evidence="3" id="KW-0446">Lipid-binding</keyword>
<dbReference type="InterPro" id="IPR008628">
    <property type="entry name" value="GPP34-like"/>
</dbReference>
<dbReference type="GO" id="GO:0012505">
    <property type="term" value="C:endomembrane system"/>
    <property type="evidence" value="ECO:0007669"/>
    <property type="project" value="UniProtKB-ARBA"/>
</dbReference>
<dbReference type="InterPro" id="IPR038261">
    <property type="entry name" value="GPP34-like_sf"/>
</dbReference>
<organism evidence="5 6">
    <name type="scientific">Homoserinimonas aerilata</name>
    <dbReference type="NCBI Taxonomy" id="1162970"/>
    <lineage>
        <taxon>Bacteria</taxon>
        <taxon>Bacillati</taxon>
        <taxon>Actinomycetota</taxon>
        <taxon>Actinomycetes</taxon>
        <taxon>Micrococcales</taxon>
        <taxon>Microbacteriaceae</taxon>
        <taxon>Homoserinimonas</taxon>
    </lineage>
</organism>
<comment type="caution">
    <text evidence="5">The sequence shown here is derived from an EMBL/GenBank/DDBJ whole genome shotgun (WGS) entry which is preliminary data.</text>
</comment>
<evidence type="ECO:0000256" key="4">
    <source>
        <dbReference type="ARBA" id="ARBA00023136"/>
    </source>
</evidence>
<comment type="subcellular location">
    <subcellularLocation>
        <location evidence="1">Golgi apparatus membrane</location>
        <topology evidence="1">Peripheral membrane protein</topology>
        <orientation evidence="1">Cytoplasmic side</orientation>
    </subcellularLocation>
</comment>
<keyword evidence="6" id="KW-1185">Reference proteome</keyword>
<reference evidence="5 6" key="1">
    <citation type="submission" date="2019-06" db="EMBL/GenBank/DDBJ databases">
        <title>Sequencing the genomes of 1000 actinobacteria strains.</title>
        <authorList>
            <person name="Klenk H.-P."/>
        </authorList>
    </citation>
    <scope>NUCLEOTIDE SEQUENCE [LARGE SCALE GENOMIC DNA]</scope>
    <source>
        <strain evidence="5 6">DSM 26477</strain>
    </source>
</reference>
<gene>
    <name evidence="5" type="ORF">FB562_0623</name>
</gene>
<dbReference type="GO" id="GO:0070273">
    <property type="term" value="F:phosphatidylinositol-4-phosphate binding"/>
    <property type="evidence" value="ECO:0007669"/>
    <property type="project" value="InterPro"/>
</dbReference>
<evidence type="ECO:0000256" key="3">
    <source>
        <dbReference type="ARBA" id="ARBA00023121"/>
    </source>
</evidence>
<sequence length="231" mass="24507">MLASDSSSDVASQQTVPPLCEDVQLVLSLGGGQLQVGGMELAAAALVELVILRRVGSVPESGFMARKDVRKLTVISEEPVGVPALDAALTAVVAKGKPWNAFSSLRKIWRPVASATQDALIARGAIARSGPFGGLKSTLSIADERQYRAAVARLDSAWLRPESVTDVRSAAFVDLLRNAPPSFNRGAQRPHGVQNAPFIEREWYPSEIRDTLVGIFQAQRAAAGSGTGYEG</sequence>
<dbReference type="RefSeq" id="WP_185740440.1">
    <property type="nucleotide sequence ID" value="NZ_VFOM01000001.1"/>
</dbReference>
<dbReference type="Pfam" id="PF05719">
    <property type="entry name" value="GPP34"/>
    <property type="match status" value="1"/>
</dbReference>
<dbReference type="GO" id="GO:0005737">
    <property type="term" value="C:cytoplasm"/>
    <property type="evidence" value="ECO:0007669"/>
    <property type="project" value="UniProtKB-ARBA"/>
</dbReference>